<dbReference type="Pfam" id="PF00931">
    <property type="entry name" value="NB-ARC"/>
    <property type="match status" value="1"/>
</dbReference>
<dbReference type="InterPro" id="IPR002182">
    <property type="entry name" value="NB-ARC"/>
</dbReference>
<dbReference type="AlphaFoldDB" id="D7KC63"/>
<dbReference type="Pfam" id="PF07725">
    <property type="entry name" value="LRR_3"/>
    <property type="match status" value="1"/>
</dbReference>
<dbReference type="PRINTS" id="PR00364">
    <property type="entry name" value="DISEASERSIST"/>
</dbReference>
<dbReference type="InterPro" id="IPR036390">
    <property type="entry name" value="WH_DNA-bd_sf"/>
</dbReference>
<dbReference type="Pfam" id="PF20160">
    <property type="entry name" value="C-JID"/>
    <property type="match status" value="1"/>
</dbReference>
<evidence type="ECO:0000256" key="3">
    <source>
        <dbReference type="ARBA" id="ARBA00022737"/>
    </source>
</evidence>
<dbReference type="SUPFAM" id="SSF52540">
    <property type="entry name" value="P-loop containing nucleoside triphosphate hydrolases"/>
    <property type="match status" value="1"/>
</dbReference>
<dbReference type="PROSITE" id="PS50104">
    <property type="entry name" value="TIR"/>
    <property type="match status" value="1"/>
</dbReference>
<proteinExistence type="predicted"/>
<evidence type="ECO:0000256" key="4">
    <source>
        <dbReference type="ARBA" id="ARBA00022801"/>
    </source>
</evidence>
<dbReference type="HOGENOM" id="CLU_001561_0_1_1"/>
<keyword evidence="4" id="KW-0378">Hydrolase</keyword>
<evidence type="ECO:0000256" key="6">
    <source>
        <dbReference type="ARBA" id="ARBA00023027"/>
    </source>
</evidence>
<dbReference type="FunFam" id="3.40.50.10140:FF:000007">
    <property type="entry name" value="Disease resistance protein (TIR-NBS-LRR class)"/>
    <property type="match status" value="1"/>
</dbReference>
<dbReference type="Gene3D" id="3.40.50.300">
    <property type="entry name" value="P-loop containing nucleotide triphosphate hydrolases"/>
    <property type="match status" value="1"/>
</dbReference>
<keyword evidence="3" id="KW-0677">Repeat</keyword>
<gene>
    <name evidence="9" type="ORF">ARALYDRAFT_682933</name>
</gene>
<dbReference type="InterPro" id="IPR035897">
    <property type="entry name" value="Toll_tir_struct_dom_sf"/>
</dbReference>
<dbReference type="GO" id="GO:0043531">
    <property type="term" value="F:ADP binding"/>
    <property type="evidence" value="ECO:0007669"/>
    <property type="project" value="InterPro"/>
</dbReference>
<dbReference type="InterPro" id="IPR042197">
    <property type="entry name" value="Apaf_helical"/>
</dbReference>
<dbReference type="GO" id="GO:0007165">
    <property type="term" value="P:signal transduction"/>
    <property type="evidence" value="ECO:0007669"/>
    <property type="project" value="InterPro"/>
</dbReference>
<organism evidence="10">
    <name type="scientific">Arabidopsis lyrata subsp. lyrata</name>
    <name type="common">Lyre-leaved rock-cress</name>
    <dbReference type="NCBI Taxonomy" id="81972"/>
    <lineage>
        <taxon>Eukaryota</taxon>
        <taxon>Viridiplantae</taxon>
        <taxon>Streptophyta</taxon>
        <taxon>Embryophyta</taxon>
        <taxon>Tracheophyta</taxon>
        <taxon>Spermatophyta</taxon>
        <taxon>Magnoliopsida</taxon>
        <taxon>eudicotyledons</taxon>
        <taxon>Gunneridae</taxon>
        <taxon>Pentapetalae</taxon>
        <taxon>rosids</taxon>
        <taxon>malvids</taxon>
        <taxon>Brassicales</taxon>
        <taxon>Brassicaceae</taxon>
        <taxon>Camelineae</taxon>
        <taxon>Arabidopsis</taxon>
    </lineage>
</organism>
<evidence type="ECO:0000256" key="5">
    <source>
        <dbReference type="ARBA" id="ARBA00022821"/>
    </source>
</evidence>
<keyword evidence="5" id="KW-0611">Plant defense</keyword>
<dbReference type="eggNOG" id="ENOG502SUNR">
    <property type="taxonomic scope" value="Eukaryota"/>
</dbReference>
<keyword evidence="10" id="KW-1185">Reference proteome</keyword>
<dbReference type="SMART" id="SM00255">
    <property type="entry name" value="TIR"/>
    <property type="match status" value="1"/>
</dbReference>
<dbReference type="InterPro" id="IPR058192">
    <property type="entry name" value="WHD_ROQ1-like"/>
</dbReference>
<keyword evidence="6" id="KW-0520">NAD</keyword>
<dbReference type="FunFam" id="1.10.8.430:FF:000002">
    <property type="entry name" value="Disease resistance protein (TIR-NBS-LRR class)"/>
    <property type="match status" value="1"/>
</dbReference>
<evidence type="ECO:0000313" key="9">
    <source>
        <dbReference type="EMBL" id="EFH68259.1"/>
    </source>
</evidence>
<dbReference type="InterPro" id="IPR032675">
    <property type="entry name" value="LRR_dom_sf"/>
</dbReference>
<dbReference type="Proteomes" id="UP000008694">
    <property type="component" value="Unassembled WGS sequence"/>
</dbReference>
<dbReference type="InterPro" id="IPR045344">
    <property type="entry name" value="C-JID"/>
</dbReference>
<dbReference type="SUPFAM" id="SSF46785">
    <property type="entry name" value="Winged helix' DNA-binding domain"/>
    <property type="match status" value="1"/>
</dbReference>
<reference evidence="10" key="1">
    <citation type="journal article" date="2011" name="Nat. Genet.">
        <title>The Arabidopsis lyrata genome sequence and the basis of rapid genome size change.</title>
        <authorList>
            <person name="Hu T.T."/>
            <person name="Pattyn P."/>
            <person name="Bakker E.G."/>
            <person name="Cao J."/>
            <person name="Cheng J.-F."/>
            <person name="Clark R.M."/>
            <person name="Fahlgren N."/>
            <person name="Fawcett J.A."/>
            <person name="Grimwood J."/>
            <person name="Gundlach H."/>
            <person name="Haberer G."/>
            <person name="Hollister J.D."/>
            <person name="Ossowski S."/>
            <person name="Ottilar R.P."/>
            <person name="Salamov A.A."/>
            <person name="Schneeberger K."/>
            <person name="Spannagl M."/>
            <person name="Wang X."/>
            <person name="Yang L."/>
            <person name="Nasrallah M.E."/>
            <person name="Bergelson J."/>
            <person name="Carrington J.C."/>
            <person name="Gaut B.S."/>
            <person name="Schmutz J."/>
            <person name="Mayer K.F.X."/>
            <person name="Van de Peer Y."/>
            <person name="Grigoriev I.V."/>
            <person name="Nordborg M."/>
            <person name="Weigel D."/>
            <person name="Guo Y.-L."/>
        </authorList>
    </citation>
    <scope>NUCLEOTIDE SEQUENCE [LARGE SCALE GENOMIC DNA]</scope>
    <source>
        <strain evidence="10">cv. MN47</strain>
    </source>
</reference>
<evidence type="ECO:0000256" key="2">
    <source>
        <dbReference type="ARBA" id="ARBA00022614"/>
    </source>
</evidence>
<dbReference type="GO" id="GO:0061809">
    <property type="term" value="F:NAD+ nucleosidase activity, cyclic ADP-ribose generating"/>
    <property type="evidence" value="ECO:0007669"/>
    <property type="project" value="UniProtKB-EC"/>
</dbReference>
<dbReference type="Gene3D" id="3.40.50.10140">
    <property type="entry name" value="Toll/interleukin-1 receptor homology (TIR) domain"/>
    <property type="match status" value="1"/>
</dbReference>
<evidence type="ECO:0000256" key="7">
    <source>
        <dbReference type="ARBA" id="ARBA00047304"/>
    </source>
</evidence>
<dbReference type="Pfam" id="PF23282">
    <property type="entry name" value="WHD_ROQ1"/>
    <property type="match status" value="1"/>
</dbReference>
<dbReference type="Gene3D" id="3.80.10.10">
    <property type="entry name" value="Ribonuclease Inhibitor"/>
    <property type="match status" value="1"/>
</dbReference>
<evidence type="ECO:0000259" key="8">
    <source>
        <dbReference type="PROSITE" id="PS50104"/>
    </source>
</evidence>
<dbReference type="PANTHER" id="PTHR11017:SF333">
    <property type="entry name" value="ADP-RIBOSYL CYCLASE_CYCLIC ADP-RIBOSE HYDROLASE-RELATED"/>
    <property type="match status" value="1"/>
</dbReference>
<comment type="catalytic activity">
    <reaction evidence="7">
        <text>NAD(+) + H2O = ADP-D-ribose + nicotinamide + H(+)</text>
        <dbReference type="Rhea" id="RHEA:16301"/>
        <dbReference type="ChEBI" id="CHEBI:15377"/>
        <dbReference type="ChEBI" id="CHEBI:15378"/>
        <dbReference type="ChEBI" id="CHEBI:17154"/>
        <dbReference type="ChEBI" id="CHEBI:57540"/>
        <dbReference type="ChEBI" id="CHEBI:57967"/>
        <dbReference type="EC" id="3.2.2.6"/>
    </reaction>
    <physiologicalReaction direction="left-to-right" evidence="7">
        <dbReference type="Rhea" id="RHEA:16302"/>
    </physiologicalReaction>
</comment>
<dbReference type="Gramene" id="Al_scaffold_0001_5256">
    <property type="protein sequence ID" value="Al_scaffold_0001_5256"/>
    <property type="gene ID" value="Al_scaffold_0001_5256"/>
</dbReference>
<dbReference type="GO" id="GO:0006952">
    <property type="term" value="P:defense response"/>
    <property type="evidence" value="ECO:0007669"/>
    <property type="project" value="UniProtKB-KW"/>
</dbReference>
<dbReference type="InterPro" id="IPR011713">
    <property type="entry name" value="Leu-rich_rpt_3"/>
</dbReference>
<accession>D7KC63</accession>
<feature type="domain" description="TIR" evidence="8">
    <location>
        <begin position="20"/>
        <end position="182"/>
    </location>
</feature>
<protein>
    <recommendedName>
        <fullName evidence="1">ADP-ribosyl cyclase/cyclic ADP-ribose hydrolase</fullName>
        <ecNumber evidence="1">3.2.2.6</ecNumber>
    </recommendedName>
</protein>
<name>D7KC63_ARALL</name>
<keyword evidence="2" id="KW-0433">Leucine-rich repeat</keyword>
<dbReference type="SUPFAM" id="SSF52058">
    <property type="entry name" value="L domain-like"/>
    <property type="match status" value="1"/>
</dbReference>
<dbReference type="Pfam" id="PF01582">
    <property type="entry name" value="TIR"/>
    <property type="match status" value="1"/>
</dbReference>
<dbReference type="InterPro" id="IPR000157">
    <property type="entry name" value="TIR_dom"/>
</dbReference>
<dbReference type="FunFam" id="3.40.50.300:FF:001002">
    <property type="entry name" value="Disease resistance protein (TIR-NBS-LRR class)"/>
    <property type="match status" value="1"/>
</dbReference>
<dbReference type="SUPFAM" id="SSF52200">
    <property type="entry name" value="Toll/Interleukin receptor TIR domain"/>
    <property type="match status" value="1"/>
</dbReference>
<dbReference type="EC" id="3.2.2.6" evidence="1"/>
<evidence type="ECO:0000313" key="10">
    <source>
        <dbReference type="Proteomes" id="UP000008694"/>
    </source>
</evidence>
<dbReference type="Gene3D" id="1.10.8.430">
    <property type="entry name" value="Helical domain of apoptotic protease-activating factors"/>
    <property type="match status" value="1"/>
</dbReference>
<dbReference type="InterPro" id="IPR044974">
    <property type="entry name" value="Disease_R_plants"/>
</dbReference>
<dbReference type="InterPro" id="IPR027417">
    <property type="entry name" value="P-loop_NTPase"/>
</dbReference>
<sequence>MASSSSLSLSFPSSSLSQTWEHDVFPSFHGKDVRKAFLSHILKEFGRKAINFFVDNEIKRGEFIGPELKRAIKGSKIALVLLSKNYASSSWCLDELAEIMKQESGQTVITIFYEVDPTDVKKQKGDFGKVFKKTCKGKDKEKIKTWRKALEDVATIAGYHSSNWVDEAAMIENIAAEISNKLNHLTPLRDFDCLIGMEAHMKRMEQYLRLDLDEVRMIGIWGPPGIGKTTIARFLFNQVSSRFQNSALIEDIKGSYPKPCFDEYNAKLQLQYKMLSRMINQKDIMIPHLGVAQERLRNRNVFLVLDDVDRLAQLEALANNVQWFGPRSRIIITTEDRSLLNAHGINHIYKVGFPSNDEALQMFCMYAFGQKSPKDGFYELAREITYLVGELPLGLRVIGSHFRGLSKEQWSMEISRLRTNLDGDIESILKFSFDALCDEDKDLFLHIACFFNNENINKLEEFIGQRFKDLSQRLYVLVEKSLISIERFLEYVSIKMHNLLAQLGKEIVRKESREPGQRRFLFDNKDICEVVSGYTTNTGSVVGIDSDSWLNITEKAFEGMPNLQFLRVVVYNFDHPNIISSSGPLTFISSKLRLIEWWYFPMTSLRFINNLEFLVELKMRYSKLEKLWDGIKLLRNLKCMDLANSENLKELPNLSMATSLEELNLEGCSSLVELPSSVGNLTNLQKLSLEGCSRLVSLPQLPDSPMVLDAENCESLEKLDCSFYNPCIHLNFANCFKLNQEARDLLIQTSTARLVVLPGCSRLVSLPQLPDSLMVLNAENCESLEKLDCSFSNPGTWLNFSYCFKLNKEARDLLIQTSSVNVVVLPCKEVPACFTYRGYGNSVTVKLNQKPLPTSIKFKAC</sequence>
<dbReference type="EMBL" id="GL348713">
    <property type="protein sequence ID" value="EFH68259.1"/>
    <property type="molecule type" value="Genomic_DNA"/>
</dbReference>
<dbReference type="PANTHER" id="PTHR11017">
    <property type="entry name" value="LEUCINE-RICH REPEAT-CONTAINING PROTEIN"/>
    <property type="match status" value="1"/>
</dbReference>
<evidence type="ECO:0000256" key="1">
    <source>
        <dbReference type="ARBA" id="ARBA00011982"/>
    </source>
</evidence>